<protein>
    <recommendedName>
        <fullName evidence="4">RxLR effector protein</fullName>
    </recommendedName>
</protein>
<evidence type="ECO:0000313" key="2">
    <source>
        <dbReference type="EMBL" id="KAE8953061.1"/>
    </source>
</evidence>
<dbReference type="OrthoDB" id="10386458at2759"/>
<organism evidence="2 3">
    <name type="scientific">Phytophthora rubi</name>
    <dbReference type="NCBI Taxonomy" id="129364"/>
    <lineage>
        <taxon>Eukaryota</taxon>
        <taxon>Sar</taxon>
        <taxon>Stramenopiles</taxon>
        <taxon>Oomycota</taxon>
        <taxon>Peronosporomycetes</taxon>
        <taxon>Peronosporales</taxon>
        <taxon>Peronosporaceae</taxon>
        <taxon>Phytophthora</taxon>
    </lineage>
</organism>
<gene>
    <name evidence="2" type="ORF">PR002_g32498</name>
</gene>
<feature type="signal peptide" evidence="1">
    <location>
        <begin position="1"/>
        <end position="16"/>
    </location>
</feature>
<proteinExistence type="predicted"/>
<reference evidence="2 3" key="1">
    <citation type="submission" date="2018-09" db="EMBL/GenBank/DDBJ databases">
        <title>Genomic investigation of the strawberry pathogen Phytophthora fragariae indicates pathogenicity is determined by transcriptional variation in three key races.</title>
        <authorList>
            <person name="Adams T.M."/>
            <person name="Armitage A.D."/>
            <person name="Sobczyk M.K."/>
            <person name="Bates H.J."/>
            <person name="Dunwell J.M."/>
            <person name="Nellist C.F."/>
            <person name="Harrison R.J."/>
        </authorList>
    </citation>
    <scope>NUCLEOTIDE SEQUENCE [LARGE SCALE GENOMIC DNA]</scope>
    <source>
        <strain evidence="2 3">SCRP324</strain>
    </source>
</reference>
<dbReference type="EMBL" id="QXFU01010933">
    <property type="protein sequence ID" value="KAE8953061.1"/>
    <property type="molecule type" value="Genomic_DNA"/>
</dbReference>
<keyword evidence="1" id="KW-0732">Signal</keyword>
<name>A0A6A3G8K5_9STRA</name>
<sequence>MPIVAVSLVASAFVFGLDCWLPPSSRPPPSLPEPSPCPAGASPLLLIPRSRCPEPPAATGVLPDARRISSVLSVTVAPSSVSKVVTVVGPG</sequence>
<evidence type="ECO:0000256" key="1">
    <source>
        <dbReference type="SAM" id="SignalP"/>
    </source>
</evidence>
<evidence type="ECO:0000313" key="3">
    <source>
        <dbReference type="Proteomes" id="UP000435112"/>
    </source>
</evidence>
<comment type="caution">
    <text evidence="2">The sequence shown here is derived from an EMBL/GenBank/DDBJ whole genome shotgun (WGS) entry which is preliminary data.</text>
</comment>
<evidence type="ECO:0008006" key="4">
    <source>
        <dbReference type="Google" id="ProtNLM"/>
    </source>
</evidence>
<dbReference type="AlphaFoldDB" id="A0A6A3G8K5"/>
<feature type="chain" id="PRO_5025635759" description="RxLR effector protein" evidence="1">
    <location>
        <begin position="17"/>
        <end position="91"/>
    </location>
</feature>
<accession>A0A6A3G8K5</accession>
<dbReference type="Proteomes" id="UP000435112">
    <property type="component" value="Unassembled WGS sequence"/>
</dbReference>